<evidence type="ECO:0000256" key="1">
    <source>
        <dbReference type="PROSITE-ProRule" id="PRU00339"/>
    </source>
</evidence>
<organism evidence="3 4">
    <name type="scientific">Acidiluteibacter ferrifornacis</name>
    <dbReference type="NCBI Taxonomy" id="2692424"/>
    <lineage>
        <taxon>Bacteria</taxon>
        <taxon>Pseudomonadati</taxon>
        <taxon>Bacteroidota</taxon>
        <taxon>Flavobacteriia</taxon>
        <taxon>Flavobacteriales</taxon>
        <taxon>Cryomorphaceae</taxon>
        <taxon>Acidiluteibacter</taxon>
    </lineage>
</organism>
<dbReference type="AlphaFoldDB" id="A0A6N9NM31"/>
<evidence type="ECO:0008006" key="5">
    <source>
        <dbReference type="Google" id="ProtNLM"/>
    </source>
</evidence>
<name>A0A6N9NM31_9FLAO</name>
<dbReference type="RefSeq" id="WP_160633873.1">
    <property type="nucleotide sequence ID" value="NZ_WWNE01000012.1"/>
</dbReference>
<dbReference type="InterPro" id="IPR011990">
    <property type="entry name" value="TPR-like_helical_dom_sf"/>
</dbReference>
<sequence>MKNLLLIVIPFILSLPKNALAQDDSRIYKSTFEEKVFNKIANSIDVDALEIMIALEYETGNEEKIHQQIDNLYKGLDPEKLKTKNKKKQIKTIYSEIHNAKLKKYVLDADFNQLFTKGEYNCVSATALYVQIFNRFNIDYEIRETPTHVYLIADPKGEKILVESTLPTQGTFVFDYKTQKDYVNLLKANKLISEEEFENNSVEKLFDQHYDTNKIINDVQLAALLYYNKGVEKYNQANYEEAAYFLEASYLVYPSTNILFMTNYALINVLAECENTNQFDPISLAKFVNLNPKGSQFESLGLTHFQYVGNELMVLHPNISAYKTYYQQFKSAVDTIVNIKDYELNYRYRLAYVYQVNNQYPEALHELSIAYQLNPENIELKENITNLAKLHMLTDRNHKDNIDSLEKYMTKFDLLKRDPTFQQFYNYYNMRVIREYVSYGKFNEGMTRLASYETHLKNNPKTNYDESYLAAMYLDIANYHFNNRNLSKVKQSIQRGLEIAPNSIILLNRMQMINQMNSTIKTYEVEEQKSFEEEVTNYINNCWSYDGFTTKNGDQGEYDKTFKIMAYQNKDVNFVMNGKFEVGKYSIRTKPKLLYLTPNRDKNDYVVFKIIEINKNYMVLMPFKDEKLTGEKIYLAICKD</sequence>
<dbReference type="Proteomes" id="UP000470771">
    <property type="component" value="Unassembled WGS sequence"/>
</dbReference>
<gene>
    <name evidence="3" type="ORF">GQN54_12395</name>
</gene>
<dbReference type="InterPro" id="IPR019734">
    <property type="entry name" value="TPR_rpt"/>
</dbReference>
<accession>A0A6N9NM31</accession>
<feature type="chain" id="PRO_5027031069" description="Tetratricopeptide repeat protein" evidence="2">
    <location>
        <begin position="22"/>
        <end position="640"/>
    </location>
</feature>
<proteinExistence type="predicted"/>
<dbReference type="Gene3D" id="1.25.40.10">
    <property type="entry name" value="Tetratricopeptide repeat domain"/>
    <property type="match status" value="1"/>
</dbReference>
<keyword evidence="1" id="KW-0802">TPR repeat</keyword>
<dbReference type="EMBL" id="WWNE01000012">
    <property type="protein sequence ID" value="NBG66919.1"/>
    <property type="molecule type" value="Genomic_DNA"/>
</dbReference>
<evidence type="ECO:0000313" key="3">
    <source>
        <dbReference type="EMBL" id="NBG66919.1"/>
    </source>
</evidence>
<feature type="signal peptide" evidence="2">
    <location>
        <begin position="1"/>
        <end position="21"/>
    </location>
</feature>
<evidence type="ECO:0000313" key="4">
    <source>
        <dbReference type="Proteomes" id="UP000470771"/>
    </source>
</evidence>
<dbReference type="SUPFAM" id="SSF48452">
    <property type="entry name" value="TPR-like"/>
    <property type="match status" value="1"/>
</dbReference>
<keyword evidence="4" id="KW-1185">Reference proteome</keyword>
<reference evidence="3 4" key="1">
    <citation type="submission" date="2019-12" db="EMBL/GenBank/DDBJ databases">
        <authorList>
            <person name="Zhao J."/>
        </authorList>
    </citation>
    <scope>NUCLEOTIDE SEQUENCE [LARGE SCALE GENOMIC DNA]</scope>
    <source>
        <strain evidence="3 4">S-15</strain>
    </source>
</reference>
<dbReference type="PROSITE" id="PS50005">
    <property type="entry name" value="TPR"/>
    <property type="match status" value="1"/>
</dbReference>
<evidence type="ECO:0000256" key="2">
    <source>
        <dbReference type="SAM" id="SignalP"/>
    </source>
</evidence>
<protein>
    <recommendedName>
        <fullName evidence="5">Tetratricopeptide repeat protein</fullName>
    </recommendedName>
</protein>
<dbReference type="SMART" id="SM00028">
    <property type="entry name" value="TPR"/>
    <property type="match status" value="3"/>
</dbReference>
<comment type="caution">
    <text evidence="3">The sequence shown here is derived from an EMBL/GenBank/DDBJ whole genome shotgun (WGS) entry which is preliminary data.</text>
</comment>
<feature type="repeat" description="TPR" evidence="1">
    <location>
        <begin position="344"/>
        <end position="377"/>
    </location>
</feature>
<keyword evidence="2" id="KW-0732">Signal</keyword>